<keyword evidence="5" id="KW-0472">Membrane</keyword>
<comment type="subcellular location">
    <subcellularLocation>
        <location evidence="1">Cell outer membrane</location>
        <topology evidence="1">Multi-pass membrane protein</topology>
    </subcellularLocation>
</comment>
<keyword evidence="4" id="KW-0732">Signal</keyword>
<protein>
    <recommendedName>
        <fullName evidence="8">Long-chain fatty acid transport protein</fullName>
    </recommendedName>
</protein>
<dbReference type="GO" id="GO:0009279">
    <property type="term" value="C:cell outer membrane"/>
    <property type="evidence" value="ECO:0007669"/>
    <property type="project" value="UniProtKB-SubCell"/>
</dbReference>
<dbReference type="Gene3D" id="2.40.160.60">
    <property type="entry name" value="Outer membrane protein transport protein (OMPP1/FadL/TodX)"/>
    <property type="match status" value="1"/>
</dbReference>
<dbReference type="PANTHER" id="PTHR35093">
    <property type="entry name" value="OUTER MEMBRANE PROTEIN NMB0088-RELATED"/>
    <property type="match status" value="1"/>
</dbReference>
<dbReference type="PANTHER" id="PTHR35093:SF3">
    <property type="entry name" value="LONG-CHAIN FATTY ACID TRANSPORT PROTEIN"/>
    <property type="match status" value="1"/>
</dbReference>
<gene>
    <name evidence="7" type="ORF">LCGC14_2321800</name>
</gene>
<dbReference type="AlphaFoldDB" id="A0A0F9EV30"/>
<evidence type="ECO:0000256" key="5">
    <source>
        <dbReference type="ARBA" id="ARBA00023136"/>
    </source>
</evidence>
<evidence type="ECO:0000256" key="6">
    <source>
        <dbReference type="ARBA" id="ARBA00023237"/>
    </source>
</evidence>
<keyword evidence="6" id="KW-0998">Cell outer membrane</keyword>
<evidence type="ECO:0000313" key="7">
    <source>
        <dbReference type="EMBL" id="KKL48810.1"/>
    </source>
</evidence>
<dbReference type="EMBL" id="LAZR01033187">
    <property type="protein sequence ID" value="KKL48810.1"/>
    <property type="molecule type" value="Genomic_DNA"/>
</dbReference>
<dbReference type="InterPro" id="IPR005017">
    <property type="entry name" value="OMPP1/FadL/TodX"/>
</dbReference>
<sequence>NTHSTQTVSLVKDSTMKFSKTIIAASLAFVSADSFAAAFQLSEQNASGLGRAYAGEASIADDASVVARNPALMTLFKDKQLSVAAIGVIPDVSIEGESTNNGIDPSALDDDSIAPSAVVPAIYFTMPYNDKVSIGFGAFSNFGLSTEFNDEYVAGQIAGETEIFTVNLNASVAYKVTEQFSFGIGLNAIYADATVIRKVGANASGIDFGADAVNLQGDDTGFGLNVGLMYQLDDNSRFGFNYRSETDITFDGEYSNQLPAQIGGLAGVSVPGSVEITLPAIAEFSGSHQLDDKTGLHYSVMWTGWDSFDKLEAHVAGSDTPVFSKDENFSNSMRYSIGGDYQFNDAVLLRAGIAYDESPADQKHLSISIPDTDRFWYSFGVNYTMSEQANLDIGMSILRGKTQNFTESDGLGQQWGFESKGHAYLFGAQYNYTF</sequence>
<evidence type="ECO:0000256" key="2">
    <source>
        <dbReference type="ARBA" id="ARBA00022452"/>
    </source>
</evidence>
<accession>A0A0F9EV30</accession>
<evidence type="ECO:0000256" key="3">
    <source>
        <dbReference type="ARBA" id="ARBA00022692"/>
    </source>
</evidence>
<organism evidence="7">
    <name type="scientific">marine sediment metagenome</name>
    <dbReference type="NCBI Taxonomy" id="412755"/>
    <lineage>
        <taxon>unclassified sequences</taxon>
        <taxon>metagenomes</taxon>
        <taxon>ecological metagenomes</taxon>
    </lineage>
</organism>
<comment type="caution">
    <text evidence="7">The sequence shown here is derived from an EMBL/GenBank/DDBJ whole genome shotgun (WGS) entry which is preliminary data.</text>
</comment>
<keyword evidence="2" id="KW-1134">Transmembrane beta strand</keyword>
<keyword evidence="3" id="KW-0812">Transmembrane</keyword>
<dbReference type="Pfam" id="PF03349">
    <property type="entry name" value="Toluene_X"/>
    <property type="match status" value="1"/>
</dbReference>
<evidence type="ECO:0000256" key="1">
    <source>
        <dbReference type="ARBA" id="ARBA00004571"/>
    </source>
</evidence>
<proteinExistence type="predicted"/>
<dbReference type="GO" id="GO:0015483">
    <property type="term" value="F:long-chain fatty acid transporting porin activity"/>
    <property type="evidence" value="ECO:0007669"/>
    <property type="project" value="TreeGrafter"/>
</dbReference>
<evidence type="ECO:0000256" key="4">
    <source>
        <dbReference type="ARBA" id="ARBA00022729"/>
    </source>
</evidence>
<evidence type="ECO:0008006" key="8">
    <source>
        <dbReference type="Google" id="ProtNLM"/>
    </source>
</evidence>
<feature type="non-terminal residue" evidence="7">
    <location>
        <position position="1"/>
    </location>
</feature>
<dbReference type="SUPFAM" id="SSF56935">
    <property type="entry name" value="Porins"/>
    <property type="match status" value="1"/>
</dbReference>
<name>A0A0F9EV30_9ZZZZ</name>
<reference evidence="7" key="1">
    <citation type="journal article" date="2015" name="Nature">
        <title>Complex archaea that bridge the gap between prokaryotes and eukaryotes.</title>
        <authorList>
            <person name="Spang A."/>
            <person name="Saw J.H."/>
            <person name="Jorgensen S.L."/>
            <person name="Zaremba-Niedzwiedzka K."/>
            <person name="Martijn J."/>
            <person name="Lind A.E."/>
            <person name="van Eijk R."/>
            <person name="Schleper C."/>
            <person name="Guy L."/>
            <person name="Ettema T.J."/>
        </authorList>
    </citation>
    <scope>NUCLEOTIDE SEQUENCE</scope>
</reference>